<evidence type="ECO:0000313" key="5">
    <source>
        <dbReference type="Proteomes" id="UP001233673"/>
    </source>
</evidence>
<feature type="compositionally biased region" description="Gly residues" evidence="1">
    <location>
        <begin position="346"/>
        <end position="355"/>
    </location>
</feature>
<feature type="compositionally biased region" description="Polar residues" evidence="1">
    <location>
        <begin position="1"/>
        <end position="10"/>
    </location>
</feature>
<gene>
    <name evidence="4" type="ORF">QOZ88_07170</name>
</gene>
<evidence type="ECO:0000256" key="1">
    <source>
        <dbReference type="SAM" id="MobiDB-lite"/>
    </source>
</evidence>
<dbReference type="Gene3D" id="3.40.50.300">
    <property type="entry name" value="P-loop containing nucleotide triphosphate hydrolases"/>
    <property type="match status" value="1"/>
</dbReference>
<dbReference type="Pfam" id="PF07726">
    <property type="entry name" value="AAA_3"/>
    <property type="match status" value="1"/>
</dbReference>
<dbReference type="PANTHER" id="PTHR42759:SF1">
    <property type="entry name" value="MAGNESIUM-CHELATASE SUBUNIT CHLD"/>
    <property type="match status" value="1"/>
</dbReference>
<dbReference type="InterPro" id="IPR027417">
    <property type="entry name" value="P-loop_NTPase"/>
</dbReference>
<dbReference type="EMBL" id="JASNFN010000005">
    <property type="protein sequence ID" value="MDP5182415.1"/>
    <property type="molecule type" value="Genomic_DNA"/>
</dbReference>
<reference evidence="5" key="1">
    <citation type="submission" date="2023-05" db="EMBL/GenBank/DDBJ databases">
        <title>Draft genome of Pseudofrankia sp. BMG5.37.</title>
        <authorList>
            <person name="Gtari M."/>
            <person name="Ghodhbane F."/>
            <person name="Sbissi I."/>
        </authorList>
    </citation>
    <scope>NUCLEOTIDE SEQUENCE [LARGE SCALE GENOMIC DNA]</scope>
    <source>
        <strain evidence="5">BMG 814</strain>
    </source>
</reference>
<feature type="domain" description="ATPase AAA-3" evidence="2">
    <location>
        <begin position="59"/>
        <end position="189"/>
    </location>
</feature>
<dbReference type="Proteomes" id="UP001233673">
    <property type="component" value="Unassembled WGS sequence"/>
</dbReference>
<protein>
    <submittedName>
        <fullName evidence="4">AAA family ATPase</fullName>
    </submittedName>
</protein>
<evidence type="ECO:0000259" key="3">
    <source>
        <dbReference type="Pfam" id="PF17863"/>
    </source>
</evidence>
<dbReference type="InterPro" id="IPR050764">
    <property type="entry name" value="CbbQ/NirQ/NorQ/GpvN"/>
</dbReference>
<evidence type="ECO:0000313" key="4">
    <source>
        <dbReference type="EMBL" id="MDP5182415.1"/>
    </source>
</evidence>
<comment type="caution">
    <text evidence="4">The sequence shown here is derived from an EMBL/GenBank/DDBJ whole genome shotgun (WGS) entry which is preliminary data.</text>
</comment>
<feature type="domain" description="ChlI/MoxR AAA lid" evidence="3">
    <location>
        <begin position="263"/>
        <end position="331"/>
    </location>
</feature>
<organism evidence="4 5">
    <name type="scientific">Blastococcus carthaginiensis</name>
    <dbReference type="NCBI Taxonomy" id="3050034"/>
    <lineage>
        <taxon>Bacteria</taxon>
        <taxon>Bacillati</taxon>
        <taxon>Actinomycetota</taxon>
        <taxon>Actinomycetes</taxon>
        <taxon>Geodermatophilales</taxon>
        <taxon>Geodermatophilaceae</taxon>
        <taxon>Blastococcus</taxon>
    </lineage>
</organism>
<evidence type="ECO:0000259" key="2">
    <source>
        <dbReference type="Pfam" id="PF07726"/>
    </source>
</evidence>
<feature type="region of interest" description="Disordered" evidence="1">
    <location>
        <begin position="1"/>
        <end position="22"/>
    </location>
</feature>
<dbReference type="InterPro" id="IPR041628">
    <property type="entry name" value="ChlI/MoxR_AAA_lid"/>
</dbReference>
<keyword evidence="5" id="KW-1185">Reference proteome</keyword>
<feature type="compositionally biased region" description="Gly residues" evidence="1">
    <location>
        <begin position="387"/>
        <end position="405"/>
    </location>
</feature>
<proteinExistence type="predicted"/>
<dbReference type="InterPro" id="IPR011703">
    <property type="entry name" value="ATPase_AAA-3"/>
</dbReference>
<accession>A0ABT9IA17</accession>
<dbReference type="CDD" id="cd00009">
    <property type="entry name" value="AAA"/>
    <property type="match status" value="1"/>
</dbReference>
<dbReference type="Pfam" id="PF17863">
    <property type="entry name" value="AAA_lid_2"/>
    <property type="match status" value="1"/>
</dbReference>
<dbReference type="SUPFAM" id="SSF52540">
    <property type="entry name" value="P-loop containing nucleoside triphosphate hydrolases"/>
    <property type="match status" value="1"/>
</dbReference>
<name>A0ABT9IA17_9ACTN</name>
<dbReference type="PANTHER" id="PTHR42759">
    <property type="entry name" value="MOXR FAMILY PROTEIN"/>
    <property type="match status" value="1"/>
</dbReference>
<dbReference type="Gene3D" id="1.10.8.80">
    <property type="entry name" value="Magnesium chelatase subunit I, C-Terminal domain"/>
    <property type="match status" value="1"/>
</dbReference>
<sequence length="420" mass="44403">MSSAASTPTESVPAHPQAPVPPSVDAARLERVLFEIKRVIVGQDRLVERMLVALLARGHVLLEGVPGVAKTLAVETLATVVGGTFSRLQFTPDLVPADIIGTRIYKAGQDAFDTELGPVFANFLLTDEINRAPAKVQSALLEVMAERQVSIGGVTHPLPDPFLVLATQNPIENEGVYPLPEAQRDRFLMKVLVDYPSAEEEREIIYRMGSQPPVAETVLGPDELRRLQRTASQVFVHHALVDYVVRLVVATRSPREHGMEDVATWVAYGASPRASLGLIAASRALALVRGRDYVLPQDVLDVTADVLRHRLVLSYDALADGVPADHIVKRIVQTVPLPQVAPRQGASGGGPGVPGGPSVPHGQGGPFFGPPQGGPWGQNGPQAPGGPHYGAGPQGPGQPGHGDNGQHGSSNGAAPGSQRT</sequence>
<feature type="region of interest" description="Disordered" evidence="1">
    <location>
        <begin position="339"/>
        <end position="420"/>
    </location>
</feature>
<feature type="compositionally biased region" description="Polar residues" evidence="1">
    <location>
        <begin position="409"/>
        <end position="420"/>
    </location>
</feature>